<sequence length="453" mass="49659">MGFHEMAAIDKRHREEVGYRPRPNLSGRALDLAGAIRPSHKIKPVLDSRYLVKGWLDRGAASVLYGDSNVGKTFFALDLAAHVAAGEDWHGHRVPSGEKWAGPVIYVASEGGTGINNRLEAMRRTQPELMQRVDANGDLCILSAPIDLCTAEDAAYLAEAISEEFDNKPSLIVVDTLARAMGNGDENTAKDMGQFVRNIDLLREATGAHVMVIHHSGKDASRGARGSGSLRAAVDTEIELTRADGIIMAEARKQRDMACDGVFAFTLKSVFLGMDDDGDRVTSAVVEQTDIQRTDKRQRLSGRAQVALDTLKEVVADKGRIIKSPNLPNVPVVEMNAWRAACDRVGLTDSDDPKTQARIFRRHRDTLMDKDRIRIWESYVWLADKADRQRTPADKSATQADGHGHPPIRGVPCPATSSTSHDPNPSQANTPLPQAGARIPLPDPDTFDPEMWR</sequence>
<dbReference type="Proteomes" id="UP000218023">
    <property type="component" value="Unassembled WGS sequence"/>
</dbReference>
<keyword evidence="4" id="KW-1185">Reference proteome</keyword>
<feature type="region of interest" description="Disordered" evidence="1">
    <location>
        <begin position="387"/>
        <end position="453"/>
    </location>
</feature>
<feature type="domain" description="AAA+ ATPase" evidence="2">
    <location>
        <begin position="58"/>
        <end position="244"/>
    </location>
</feature>
<protein>
    <recommendedName>
        <fullName evidence="2">AAA+ ATPase domain-containing protein</fullName>
    </recommendedName>
</protein>
<accession>A0A2A2GHL6</accession>
<organism evidence="3 4">
    <name type="scientific">Paracoccus salipaludis</name>
    <dbReference type="NCBI Taxonomy" id="2032623"/>
    <lineage>
        <taxon>Bacteria</taxon>
        <taxon>Pseudomonadati</taxon>
        <taxon>Pseudomonadota</taxon>
        <taxon>Alphaproteobacteria</taxon>
        <taxon>Rhodobacterales</taxon>
        <taxon>Paracoccaceae</taxon>
        <taxon>Paracoccus</taxon>
    </lineage>
</organism>
<dbReference type="RefSeq" id="WP_095640659.1">
    <property type="nucleotide sequence ID" value="NZ_NSJZ01000011.1"/>
</dbReference>
<name>A0A2A2GHL6_9RHOB</name>
<comment type="caution">
    <text evidence="3">The sequence shown here is derived from an EMBL/GenBank/DDBJ whole genome shotgun (WGS) entry which is preliminary data.</text>
</comment>
<dbReference type="SUPFAM" id="SSF52540">
    <property type="entry name" value="P-loop containing nucleoside triphosphate hydrolases"/>
    <property type="match status" value="1"/>
</dbReference>
<evidence type="ECO:0000313" key="3">
    <source>
        <dbReference type="EMBL" id="PAU96700.1"/>
    </source>
</evidence>
<gene>
    <name evidence="3" type="ORF">CK240_12420</name>
</gene>
<reference evidence="3 4" key="1">
    <citation type="submission" date="2017-09" db="EMBL/GenBank/DDBJ databases">
        <title>Paracoccus alkalisoli sp. nov., isolated from saline alkaline soil.</title>
        <authorList>
            <person name="Dong X."/>
            <person name="Zhang G."/>
        </authorList>
    </citation>
    <scope>NUCLEOTIDE SEQUENCE [LARGE SCALE GENOMIC DNA]</scope>
    <source>
        <strain evidence="3 4">WN007</strain>
    </source>
</reference>
<dbReference type="Gene3D" id="3.40.50.300">
    <property type="entry name" value="P-loop containing nucleotide triphosphate hydrolases"/>
    <property type="match status" value="1"/>
</dbReference>
<evidence type="ECO:0000256" key="1">
    <source>
        <dbReference type="SAM" id="MobiDB-lite"/>
    </source>
</evidence>
<dbReference type="CDD" id="cd01125">
    <property type="entry name" value="RepA_RSF1010_like"/>
    <property type="match status" value="1"/>
</dbReference>
<dbReference type="AlphaFoldDB" id="A0A2A2GHL6"/>
<dbReference type="SMART" id="SM00382">
    <property type="entry name" value="AAA"/>
    <property type="match status" value="1"/>
</dbReference>
<dbReference type="Pfam" id="PF13481">
    <property type="entry name" value="AAA_25"/>
    <property type="match status" value="1"/>
</dbReference>
<dbReference type="InterPro" id="IPR003593">
    <property type="entry name" value="AAA+_ATPase"/>
</dbReference>
<evidence type="ECO:0000259" key="2">
    <source>
        <dbReference type="SMART" id="SM00382"/>
    </source>
</evidence>
<dbReference type="OrthoDB" id="1496333at2"/>
<dbReference type="EMBL" id="NSJZ01000011">
    <property type="protein sequence ID" value="PAU96700.1"/>
    <property type="molecule type" value="Genomic_DNA"/>
</dbReference>
<evidence type="ECO:0000313" key="4">
    <source>
        <dbReference type="Proteomes" id="UP000218023"/>
    </source>
</evidence>
<proteinExistence type="predicted"/>
<feature type="compositionally biased region" description="Polar residues" evidence="1">
    <location>
        <begin position="415"/>
        <end position="432"/>
    </location>
</feature>
<dbReference type="InterPro" id="IPR027417">
    <property type="entry name" value="P-loop_NTPase"/>
</dbReference>
<dbReference type="InterPro" id="IPR038724">
    <property type="entry name" value="RepA"/>
</dbReference>